<dbReference type="KEGG" id="asag:FGM00_10225"/>
<keyword evidence="4" id="KW-1133">Transmembrane helix</keyword>
<dbReference type="AlphaFoldDB" id="A0A5B7SUD9"/>
<name>A0A5B7SUD9_9FLAO</name>
<feature type="domain" description="PKD" evidence="5">
    <location>
        <begin position="431"/>
        <end position="481"/>
    </location>
</feature>
<keyword evidence="2" id="KW-0964">Secreted</keyword>
<feature type="transmembrane region" description="Helical" evidence="4">
    <location>
        <begin position="20"/>
        <end position="39"/>
    </location>
</feature>
<dbReference type="EMBL" id="CP040710">
    <property type="protein sequence ID" value="QCX00470.1"/>
    <property type="molecule type" value="Genomic_DNA"/>
</dbReference>
<dbReference type="InterPro" id="IPR000601">
    <property type="entry name" value="PKD_dom"/>
</dbReference>
<dbReference type="PANTHER" id="PTHR23303">
    <property type="entry name" value="CARBOXYPEPTIDASE REGULATORY REGION-CONTAINING"/>
    <property type="match status" value="1"/>
</dbReference>
<dbReference type="Proteomes" id="UP000310017">
    <property type="component" value="Chromosome"/>
</dbReference>
<dbReference type="GO" id="GO:0005576">
    <property type="term" value="C:extracellular region"/>
    <property type="evidence" value="ECO:0007669"/>
    <property type="project" value="UniProtKB-SubCell"/>
</dbReference>
<dbReference type="InterPro" id="IPR033764">
    <property type="entry name" value="Sdr_B"/>
</dbReference>
<dbReference type="SUPFAM" id="SSF117074">
    <property type="entry name" value="Hypothetical protein PA1324"/>
    <property type="match status" value="1"/>
</dbReference>
<dbReference type="PROSITE" id="PS50093">
    <property type="entry name" value="PKD"/>
    <property type="match status" value="1"/>
</dbReference>
<reference evidence="6 7" key="1">
    <citation type="submission" date="2019-05" db="EMBL/GenBank/DDBJ databases">
        <title>Genome sequencing of F202Z8.</title>
        <authorList>
            <person name="Kwon Y.M."/>
        </authorList>
    </citation>
    <scope>NUCLEOTIDE SEQUENCE [LARGE SCALE GENOMIC DNA]</scope>
    <source>
        <strain evidence="6 7">F202Z8</strain>
    </source>
</reference>
<evidence type="ECO:0000256" key="1">
    <source>
        <dbReference type="ARBA" id="ARBA00004613"/>
    </source>
</evidence>
<evidence type="ECO:0000313" key="7">
    <source>
        <dbReference type="Proteomes" id="UP000310017"/>
    </source>
</evidence>
<evidence type="ECO:0000259" key="5">
    <source>
        <dbReference type="PROSITE" id="PS50093"/>
    </source>
</evidence>
<comment type="subcellular location">
    <subcellularLocation>
        <location evidence="1">Secreted</location>
    </subcellularLocation>
</comment>
<dbReference type="PANTHER" id="PTHR23303:SF15">
    <property type="entry name" value="COLOSSIN-A"/>
    <property type="match status" value="1"/>
</dbReference>
<proteinExistence type="predicted"/>
<protein>
    <recommendedName>
        <fullName evidence="5">PKD domain-containing protein</fullName>
    </recommendedName>
</protein>
<dbReference type="RefSeq" id="WP_138852815.1">
    <property type="nucleotide sequence ID" value="NZ_CP040710.1"/>
</dbReference>
<evidence type="ECO:0000313" key="6">
    <source>
        <dbReference type="EMBL" id="QCX00470.1"/>
    </source>
</evidence>
<evidence type="ECO:0000256" key="4">
    <source>
        <dbReference type="SAM" id="Phobius"/>
    </source>
</evidence>
<organism evidence="6 7">
    <name type="scientific">Aggregatimonas sangjinii</name>
    <dbReference type="NCBI Taxonomy" id="2583587"/>
    <lineage>
        <taxon>Bacteria</taxon>
        <taxon>Pseudomonadati</taxon>
        <taxon>Bacteroidota</taxon>
        <taxon>Flavobacteriia</taxon>
        <taxon>Flavobacteriales</taxon>
        <taxon>Flavobacteriaceae</taxon>
        <taxon>Aggregatimonas</taxon>
    </lineage>
</organism>
<dbReference type="OrthoDB" id="9765926at2"/>
<keyword evidence="4" id="KW-0472">Membrane</keyword>
<keyword evidence="7" id="KW-1185">Reference proteome</keyword>
<dbReference type="Pfam" id="PF17210">
    <property type="entry name" value="SdrD_B"/>
    <property type="match status" value="1"/>
</dbReference>
<accession>A0A5B7SUD9</accession>
<keyword evidence="4" id="KW-0812">Transmembrane</keyword>
<gene>
    <name evidence="6" type="ORF">FGM00_10225</name>
</gene>
<dbReference type="InterPro" id="IPR013783">
    <property type="entry name" value="Ig-like_fold"/>
</dbReference>
<evidence type="ECO:0000256" key="3">
    <source>
        <dbReference type="ARBA" id="ARBA00022729"/>
    </source>
</evidence>
<keyword evidence="3" id="KW-0732">Signal</keyword>
<dbReference type="InterPro" id="IPR051417">
    <property type="entry name" value="SDr/BOS_complex"/>
</dbReference>
<sequence length="982" mass="105036">MSTKLLCTPKTGTTLFLRRIGSLIPVLIILICFCIPAHLQAAEGGNTLHSESNTDPVSVNIPNFDTPALVRSFRITDASTEGGCFPTPGSGVIFQKQSCQENAHYIWRAGADLLLNEYADQTATITGTVIDEIGRIGQVNIALFDYNDQGNTWNKQCYLDGIADLRSFYRGFSGTILVDGAVLSIEVKKSEQHYILADGAGLQPGQFGFGAWTGGSFGECTEWFGTLTPIIDCDLTVDAGEDIEECVTENVELTASQMGNVPCATGCTYTVLDTAKCSGTSEEVYLFVSNGNTAERKFQASSQNFETFDDGTARYTATASNGIDVIEVNMLYSGRTDVAPANSPKTHSCEADQEISDFIYYPTQEGTIVSQNHGTFYATEMGPSFQIGIGADVERSGFGASGWFDLSGGDGYYSRGDVNIPLGVCETQEVDEVSFVWSTTDGNIVGNANQETIEVSTSGTYTVTVTTCNGCEATDEVTVTLSEKLSIGDFVWEDTNNNGLQDEDELGVDGISVTLYGSDESLLNSTETTNGGAYSFEVCPGEYYVVFDNVPVGFGFTEANAANDTLDSDADENGRTVNFIITDTDNPTIDAGLVQLCTIDPAVDGDDEICAGEVSTLVATGGDSYLWSTGETTASIQVAPTATTIYTVVVSDSSTLDCSEEVAFTVVVPSVNIDAGPDVNITFGDSTTLTVTGADASDSIIWSTGETSTSIVVAPEVTTTYSVTVVNALGCIDEDSVTVNVKDECGIKPAFKILPRDQPGVYVPGYETAACIGDDLYLWMYADIANLNDGLAEDYSDWSFTYELPHGAVIVQDNLPIWPGNQRAEKLDLKLEDFGDYKISWVSPTGCTGTTVFTLNFPDEGCGDNGTRISDIFSIDAVYPVPATAGGELTLEVSTKSGSINTLASKTALNTTGKTPELVSRKETVRVSLYNFDGRQVGSTQTFDVEQGKAKVYYQLGTMATGHYIIKVESDLWTDSKQISIK</sequence>
<evidence type="ECO:0000256" key="2">
    <source>
        <dbReference type="ARBA" id="ARBA00022525"/>
    </source>
</evidence>
<dbReference type="Gene3D" id="2.60.40.10">
    <property type="entry name" value="Immunoglobulins"/>
    <property type="match status" value="2"/>
</dbReference>